<accession>A0A9N8H8U6</accession>
<dbReference type="EMBL" id="CAICTM010000169">
    <property type="protein sequence ID" value="CAB9503575.1"/>
    <property type="molecule type" value="Genomic_DNA"/>
</dbReference>
<reference evidence="2" key="1">
    <citation type="submission" date="2020-06" db="EMBL/GenBank/DDBJ databases">
        <authorList>
            <consortium name="Plant Systems Biology data submission"/>
        </authorList>
    </citation>
    <scope>NUCLEOTIDE SEQUENCE</scope>
    <source>
        <strain evidence="2">D6</strain>
    </source>
</reference>
<dbReference type="Proteomes" id="UP001153069">
    <property type="component" value="Unassembled WGS sequence"/>
</dbReference>
<name>A0A9N8H8U6_9STRA</name>
<evidence type="ECO:0000313" key="2">
    <source>
        <dbReference type="EMBL" id="CAB9503575.1"/>
    </source>
</evidence>
<evidence type="ECO:0000256" key="1">
    <source>
        <dbReference type="SAM" id="MobiDB-lite"/>
    </source>
</evidence>
<protein>
    <submittedName>
        <fullName evidence="2">Uncharacterized protein</fullName>
    </submittedName>
</protein>
<comment type="caution">
    <text evidence="2">The sequence shown here is derived from an EMBL/GenBank/DDBJ whole genome shotgun (WGS) entry which is preliminary data.</text>
</comment>
<keyword evidence="3" id="KW-1185">Reference proteome</keyword>
<evidence type="ECO:0000313" key="3">
    <source>
        <dbReference type="Proteomes" id="UP001153069"/>
    </source>
</evidence>
<feature type="compositionally biased region" description="Low complexity" evidence="1">
    <location>
        <begin position="26"/>
        <end position="42"/>
    </location>
</feature>
<proteinExistence type="predicted"/>
<sequence length="704" mass="79358">MAEPVQQPAPPVDQPQEVAAALLLQQQQQVAPPAQAPAQRQQPHSHPRLAKRLSHVISKKVKKTTKKVVMINPLRAMKERAHKKREKKNAKARQQLQSILERGWPLAGDHHDEVVQLLRKKPFLAGEAFAEAVSGHSTSPLSFLIAGGAPLAIVQEVYQHSPEAIYRAWPEDTYPPLMGACHSGVAHEVIAFLTREFPGALYKKDFDGSLPINIYMRRSPNGPSYEVIQQMVDLYPESIIVDDRIGWGLSPIDYALRLDFDIRILEYFVQRWPKEENDYGLFWDSNSDFYPDTISMERIQVLMTLLPELDYFHSFIDEWSAEGLIYVLQKLTDNTTVMDLCLRVPYRTLMADENVVETLLTLLRTNTKITKLTLLGTRGQMRQTGQVDDSYFNRVLDAIQANPGGSLQELNLSDFSLTNGERLAEFFISGAAPRILTFTDVYVANKWVAPTKTNNNTCRVEKFTISYCNIYQPWYQGFLNQLQSLKCLKEFILHNGTSLNLNVTTLLCDILHNAPLLSLKVTGYQVHMRRVAQALQTNTSLVKYSAESSVNVEWKRALIANVMEEQNTTLEWVDLPEPKSRNGTQGQRLAYYSLLNQYGRRKIRTTASAQELVGLISDVNEDTGGTLQEIAQQNILYGLLQENPAFWSGLNCSRQKEQEATKTQAQEDEPVGRDEAKEEGGDGLSAGTLMTVTTTPAGTVIYDL</sequence>
<dbReference type="Gene3D" id="3.80.10.10">
    <property type="entry name" value="Ribonuclease Inhibitor"/>
    <property type="match status" value="1"/>
</dbReference>
<organism evidence="2 3">
    <name type="scientific">Seminavis robusta</name>
    <dbReference type="NCBI Taxonomy" id="568900"/>
    <lineage>
        <taxon>Eukaryota</taxon>
        <taxon>Sar</taxon>
        <taxon>Stramenopiles</taxon>
        <taxon>Ochrophyta</taxon>
        <taxon>Bacillariophyta</taxon>
        <taxon>Bacillariophyceae</taxon>
        <taxon>Bacillariophycidae</taxon>
        <taxon>Naviculales</taxon>
        <taxon>Naviculaceae</taxon>
        <taxon>Seminavis</taxon>
    </lineage>
</organism>
<feature type="compositionally biased region" description="Basic and acidic residues" evidence="1">
    <location>
        <begin position="670"/>
        <end position="680"/>
    </location>
</feature>
<dbReference type="AlphaFoldDB" id="A0A9N8H8U6"/>
<dbReference type="SUPFAM" id="SSF52047">
    <property type="entry name" value="RNI-like"/>
    <property type="match status" value="1"/>
</dbReference>
<feature type="region of interest" description="Disordered" evidence="1">
    <location>
        <begin position="657"/>
        <end position="690"/>
    </location>
</feature>
<feature type="region of interest" description="Disordered" evidence="1">
    <location>
        <begin position="26"/>
        <end position="50"/>
    </location>
</feature>
<dbReference type="InterPro" id="IPR032675">
    <property type="entry name" value="LRR_dom_sf"/>
</dbReference>
<gene>
    <name evidence="2" type="ORF">SEMRO_170_G075340.1</name>
</gene>